<dbReference type="OrthoDB" id="275301at2759"/>
<dbReference type="GO" id="GO:0048082">
    <property type="term" value="P:regulation of adult chitin-containing cuticle pigmentation"/>
    <property type="evidence" value="ECO:0007669"/>
    <property type="project" value="EnsemblMetazoa"/>
</dbReference>
<gene>
    <name evidence="3" type="primary">Dper\GL12208</name>
    <name evidence="3" type="ORF">Dper_GL12208</name>
</gene>
<dbReference type="AlphaFoldDB" id="B4GMM8"/>
<organism evidence="4">
    <name type="scientific">Drosophila persimilis</name>
    <name type="common">Fruit fly</name>
    <dbReference type="NCBI Taxonomy" id="7234"/>
    <lineage>
        <taxon>Eukaryota</taxon>
        <taxon>Metazoa</taxon>
        <taxon>Ecdysozoa</taxon>
        <taxon>Arthropoda</taxon>
        <taxon>Hexapoda</taxon>
        <taxon>Insecta</taxon>
        <taxon>Pterygota</taxon>
        <taxon>Neoptera</taxon>
        <taxon>Endopterygota</taxon>
        <taxon>Diptera</taxon>
        <taxon>Brachycera</taxon>
        <taxon>Muscomorpha</taxon>
        <taxon>Ephydroidea</taxon>
        <taxon>Drosophilidae</taxon>
        <taxon>Drosophila</taxon>
        <taxon>Sophophora</taxon>
    </lineage>
</organism>
<feature type="region of interest" description="Disordered" evidence="1">
    <location>
        <begin position="71"/>
        <end position="97"/>
    </location>
</feature>
<evidence type="ECO:0000313" key="4">
    <source>
        <dbReference type="Proteomes" id="UP000008744"/>
    </source>
</evidence>
<dbReference type="STRING" id="7234.B4GMM8"/>
<keyword evidence="4" id="KW-1185">Reference proteome</keyword>
<reference evidence="3 4" key="1">
    <citation type="journal article" date="2007" name="Nature">
        <title>Evolution of genes and genomes on the Drosophila phylogeny.</title>
        <authorList>
            <consortium name="Drosophila 12 Genomes Consortium"/>
            <person name="Clark A.G."/>
            <person name="Eisen M.B."/>
            <person name="Smith D.R."/>
            <person name="Bergman C.M."/>
            <person name="Oliver B."/>
            <person name="Markow T.A."/>
            <person name="Kaufman T.C."/>
            <person name="Kellis M."/>
            <person name="Gelbart W."/>
            <person name="Iyer V.N."/>
            <person name="Pollard D.A."/>
            <person name="Sackton T.B."/>
            <person name="Larracuente A.M."/>
            <person name="Singh N.D."/>
            <person name="Abad J.P."/>
            <person name="Abt D.N."/>
            <person name="Adryan B."/>
            <person name="Aguade M."/>
            <person name="Akashi H."/>
            <person name="Anderson W.W."/>
            <person name="Aquadro C.F."/>
            <person name="Ardell D.H."/>
            <person name="Arguello R."/>
            <person name="Artieri C.G."/>
            <person name="Barbash D.A."/>
            <person name="Barker D."/>
            <person name="Barsanti P."/>
            <person name="Batterham P."/>
            <person name="Batzoglou S."/>
            <person name="Begun D."/>
            <person name="Bhutkar A."/>
            <person name="Blanco E."/>
            <person name="Bosak S.A."/>
            <person name="Bradley R.K."/>
            <person name="Brand A.D."/>
            <person name="Brent M.R."/>
            <person name="Brooks A.N."/>
            <person name="Brown R.H."/>
            <person name="Butlin R.K."/>
            <person name="Caggese C."/>
            <person name="Calvi B.R."/>
            <person name="Bernardo de Carvalho A."/>
            <person name="Caspi A."/>
            <person name="Castrezana S."/>
            <person name="Celniker S.E."/>
            <person name="Chang J.L."/>
            <person name="Chapple C."/>
            <person name="Chatterji S."/>
            <person name="Chinwalla A."/>
            <person name="Civetta A."/>
            <person name="Clifton S.W."/>
            <person name="Comeron J.M."/>
            <person name="Costello J.C."/>
            <person name="Coyne J.A."/>
            <person name="Daub J."/>
            <person name="David R.G."/>
            <person name="Delcher A.L."/>
            <person name="Delehaunty K."/>
            <person name="Do C.B."/>
            <person name="Ebling H."/>
            <person name="Edwards K."/>
            <person name="Eickbush T."/>
            <person name="Evans J.D."/>
            <person name="Filipski A."/>
            <person name="Findeiss S."/>
            <person name="Freyhult E."/>
            <person name="Fulton L."/>
            <person name="Fulton R."/>
            <person name="Garcia A.C."/>
            <person name="Gardiner A."/>
            <person name="Garfield D.A."/>
            <person name="Garvin B.E."/>
            <person name="Gibson G."/>
            <person name="Gilbert D."/>
            <person name="Gnerre S."/>
            <person name="Godfrey J."/>
            <person name="Good R."/>
            <person name="Gotea V."/>
            <person name="Gravely B."/>
            <person name="Greenberg A.J."/>
            <person name="Griffiths-Jones S."/>
            <person name="Gross S."/>
            <person name="Guigo R."/>
            <person name="Gustafson E.A."/>
            <person name="Haerty W."/>
            <person name="Hahn M.W."/>
            <person name="Halligan D.L."/>
            <person name="Halpern A.L."/>
            <person name="Halter G.M."/>
            <person name="Han M.V."/>
            <person name="Heger A."/>
            <person name="Hillier L."/>
            <person name="Hinrichs A.S."/>
            <person name="Holmes I."/>
            <person name="Hoskins R.A."/>
            <person name="Hubisz M.J."/>
            <person name="Hultmark D."/>
            <person name="Huntley M.A."/>
            <person name="Jaffe D.B."/>
            <person name="Jagadeeshan S."/>
            <person name="Jeck W.R."/>
            <person name="Johnson J."/>
            <person name="Jones C.D."/>
            <person name="Jordan W.C."/>
            <person name="Karpen G.H."/>
            <person name="Kataoka E."/>
            <person name="Keightley P.D."/>
            <person name="Kheradpour P."/>
            <person name="Kirkness E.F."/>
            <person name="Koerich L.B."/>
            <person name="Kristiansen K."/>
            <person name="Kudrna D."/>
            <person name="Kulathinal R.J."/>
            <person name="Kumar S."/>
            <person name="Kwok R."/>
            <person name="Lander E."/>
            <person name="Langley C.H."/>
            <person name="Lapoint R."/>
            <person name="Lazzaro B.P."/>
            <person name="Lee S.J."/>
            <person name="Levesque L."/>
            <person name="Li R."/>
            <person name="Lin C.F."/>
            <person name="Lin M.F."/>
            <person name="Lindblad-Toh K."/>
            <person name="Llopart A."/>
            <person name="Long M."/>
            <person name="Low L."/>
            <person name="Lozovsky E."/>
            <person name="Lu J."/>
            <person name="Luo M."/>
            <person name="Machado C.A."/>
            <person name="Makalowski W."/>
            <person name="Marzo M."/>
            <person name="Matsuda M."/>
            <person name="Matzkin L."/>
            <person name="McAllister B."/>
            <person name="McBride C.S."/>
            <person name="McKernan B."/>
            <person name="McKernan K."/>
            <person name="Mendez-Lago M."/>
            <person name="Minx P."/>
            <person name="Mollenhauer M.U."/>
            <person name="Montooth K."/>
            <person name="Mount S.M."/>
            <person name="Mu X."/>
            <person name="Myers E."/>
            <person name="Negre B."/>
            <person name="Newfeld S."/>
            <person name="Nielsen R."/>
            <person name="Noor M.A."/>
            <person name="O'Grady P."/>
            <person name="Pachter L."/>
            <person name="Papaceit M."/>
            <person name="Parisi M.J."/>
            <person name="Parisi M."/>
            <person name="Parts L."/>
            <person name="Pedersen J.S."/>
            <person name="Pesole G."/>
            <person name="Phillippy A.M."/>
            <person name="Ponting C.P."/>
            <person name="Pop M."/>
            <person name="Porcelli D."/>
            <person name="Powell J.R."/>
            <person name="Prohaska S."/>
            <person name="Pruitt K."/>
            <person name="Puig M."/>
            <person name="Quesneville H."/>
            <person name="Ram K.R."/>
            <person name="Rand D."/>
            <person name="Rasmussen M.D."/>
            <person name="Reed L.K."/>
            <person name="Reenan R."/>
            <person name="Reily A."/>
            <person name="Remington K.A."/>
            <person name="Rieger T.T."/>
            <person name="Ritchie M.G."/>
            <person name="Robin C."/>
            <person name="Rogers Y.H."/>
            <person name="Rohde C."/>
            <person name="Rozas J."/>
            <person name="Rubenfield M.J."/>
            <person name="Ruiz A."/>
            <person name="Russo S."/>
            <person name="Salzberg S.L."/>
            <person name="Sanchez-Gracia A."/>
            <person name="Saranga D.J."/>
            <person name="Sato H."/>
            <person name="Schaeffer S.W."/>
            <person name="Schatz M.C."/>
            <person name="Schlenke T."/>
            <person name="Schwartz R."/>
            <person name="Segarra C."/>
            <person name="Singh R.S."/>
            <person name="Sirot L."/>
            <person name="Sirota M."/>
            <person name="Sisneros N.B."/>
            <person name="Smith C.D."/>
            <person name="Smith T.F."/>
            <person name="Spieth J."/>
            <person name="Stage D.E."/>
            <person name="Stark A."/>
            <person name="Stephan W."/>
            <person name="Strausberg R.L."/>
            <person name="Strempel S."/>
            <person name="Sturgill D."/>
            <person name="Sutton G."/>
            <person name="Sutton G.G."/>
            <person name="Tao W."/>
            <person name="Teichmann S."/>
            <person name="Tobari Y.N."/>
            <person name="Tomimura Y."/>
            <person name="Tsolas J.M."/>
            <person name="Valente V.L."/>
            <person name="Venter E."/>
            <person name="Venter J.C."/>
            <person name="Vicario S."/>
            <person name="Vieira F.G."/>
            <person name="Vilella A.J."/>
            <person name="Villasante A."/>
            <person name="Walenz B."/>
            <person name="Wang J."/>
            <person name="Wasserman M."/>
            <person name="Watts T."/>
            <person name="Wilson D."/>
            <person name="Wilson R.K."/>
            <person name="Wing R.A."/>
            <person name="Wolfner M.F."/>
            <person name="Wong A."/>
            <person name="Wong G.K."/>
            <person name="Wu C.I."/>
            <person name="Wu G."/>
            <person name="Yamamoto D."/>
            <person name="Yang H.P."/>
            <person name="Yang S.P."/>
            <person name="Yorke J.A."/>
            <person name="Yoshida K."/>
            <person name="Zdobnov E."/>
            <person name="Zhang P."/>
            <person name="Zhang Y."/>
            <person name="Zimin A.V."/>
            <person name="Baldwin J."/>
            <person name="Abdouelleil A."/>
            <person name="Abdulkadir J."/>
            <person name="Abebe A."/>
            <person name="Abera B."/>
            <person name="Abreu J."/>
            <person name="Acer S.C."/>
            <person name="Aftuck L."/>
            <person name="Alexander A."/>
            <person name="An P."/>
            <person name="Anderson E."/>
            <person name="Anderson S."/>
            <person name="Arachi H."/>
            <person name="Azer M."/>
            <person name="Bachantsang P."/>
            <person name="Barry A."/>
            <person name="Bayul T."/>
            <person name="Berlin A."/>
            <person name="Bessette D."/>
            <person name="Bloom T."/>
            <person name="Blye J."/>
            <person name="Boguslavskiy L."/>
            <person name="Bonnet C."/>
            <person name="Boukhgalter B."/>
            <person name="Bourzgui I."/>
            <person name="Brown A."/>
            <person name="Cahill P."/>
            <person name="Channer S."/>
            <person name="Cheshatsang Y."/>
            <person name="Chuda L."/>
            <person name="Citroen M."/>
            <person name="Collymore A."/>
            <person name="Cooke P."/>
            <person name="Costello M."/>
            <person name="D'Aco K."/>
            <person name="Daza R."/>
            <person name="De Haan G."/>
            <person name="DeGray S."/>
            <person name="DeMaso C."/>
            <person name="Dhargay N."/>
            <person name="Dooley K."/>
            <person name="Dooley E."/>
            <person name="Doricent M."/>
            <person name="Dorje P."/>
            <person name="Dorjee K."/>
            <person name="Dupes A."/>
            <person name="Elong R."/>
            <person name="Falk J."/>
            <person name="Farina A."/>
            <person name="Faro S."/>
            <person name="Ferguson D."/>
            <person name="Fisher S."/>
            <person name="Foley C.D."/>
            <person name="Franke A."/>
            <person name="Friedrich D."/>
            <person name="Gadbois L."/>
            <person name="Gearin G."/>
            <person name="Gearin C.R."/>
            <person name="Giannoukos G."/>
            <person name="Goode T."/>
            <person name="Graham J."/>
            <person name="Grandbois E."/>
            <person name="Grewal S."/>
            <person name="Gyaltsen K."/>
            <person name="Hafez N."/>
            <person name="Hagos B."/>
            <person name="Hall J."/>
            <person name="Henson C."/>
            <person name="Hollinger A."/>
            <person name="Honan T."/>
            <person name="Huard M.D."/>
            <person name="Hughes L."/>
            <person name="Hurhula B."/>
            <person name="Husby M.E."/>
            <person name="Kamat A."/>
            <person name="Kanga B."/>
            <person name="Kashin S."/>
            <person name="Khazanovich D."/>
            <person name="Kisner P."/>
            <person name="Lance K."/>
            <person name="Lara M."/>
            <person name="Lee W."/>
            <person name="Lennon N."/>
            <person name="Letendre F."/>
            <person name="LeVine R."/>
            <person name="Lipovsky A."/>
            <person name="Liu X."/>
            <person name="Liu J."/>
            <person name="Liu S."/>
            <person name="Lokyitsang T."/>
            <person name="Lokyitsang Y."/>
            <person name="Lubonja R."/>
            <person name="Lui A."/>
            <person name="MacDonald P."/>
            <person name="Magnisalis V."/>
            <person name="Maru K."/>
            <person name="Matthews C."/>
            <person name="McCusker W."/>
            <person name="McDonough S."/>
            <person name="Mehta T."/>
            <person name="Meldrim J."/>
            <person name="Meneus L."/>
            <person name="Mihai O."/>
            <person name="Mihalev A."/>
            <person name="Mihova T."/>
            <person name="Mittelman R."/>
            <person name="Mlenga V."/>
            <person name="Montmayeur A."/>
            <person name="Mulrain L."/>
            <person name="Navidi A."/>
            <person name="Naylor J."/>
            <person name="Negash T."/>
            <person name="Nguyen T."/>
            <person name="Nguyen N."/>
            <person name="Nicol R."/>
            <person name="Norbu C."/>
            <person name="Norbu N."/>
            <person name="Novod N."/>
            <person name="O'Neill B."/>
            <person name="Osman S."/>
            <person name="Markiewicz E."/>
            <person name="Oyono O.L."/>
            <person name="Patti C."/>
            <person name="Phunkhang P."/>
            <person name="Pierre F."/>
            <person name="Priest M."/>
            <person name="Raghuraman S."/>
            <person name="Rege F."/>
            <person name="Reyes R."/>
            <person name="Rise C."/>
            <person name="Rogov P."/>
            <person name="Ross K."/>
            <person name="Ryan E."/>
            <person name="Settipalli S."/>
            <person name="Shea T."/>
            <person name="Sherpa N."/>
            <person name="Shi L."/>
            <person name="Shih D."/>
            <person name="Sparrow T."/>
            <person name="Spaulding J."/>
            <person name="Stalker J."/>
            <person name="Stange-Thomann N."/>
            <person name="Stavropoulos S."/>
            <person name="Stone C."/>
            <person name="Strader C."/>
            <person name="Tesfaye S."/>
            <person name="Thomson T."/>
            <person name="Thoulutsang Y."/>
            <person name="Thoulutsang D."/>
            <person name="Topham K."/>
            <person name="Topping I."/>
            <person name="Tsamla T."/>
            <person name="Vassiliev H."/>
            <person name="Vo A."/>
            <person name="Wangchuk T."/>
            <person name="Wangdi T."/>
            <person name="Weiand M."/>
            <person name="Wilkinson J."/>
            <person name="Wilson A."/>
            <person name="Yadav S."/>
            <person name="Young G."/>
            <person name="Yu Q."/>
            <person name="Zembek L."/>
            <person name="Zhong D."/>
            <person name="Zimmer A."/>
            <person name="Zwirko Z."/>
            <person name="Jaffe D.B."/>
            <person name="Alvarez P."/>
            <person name="Brockman W."/>
            <person name="Butler J."/>
            <person name="Chin C."/>
            <person name="Gnerre S."/>
            <person name="Grabherr M."/>
            <person name="Kleber M."/>
            <person name="Mauceli E."/>
            <person name="MacCallum I."/>
        </authorList>
    </citation>
    <scope>NUCLEOTIDE SEQUENCE [LARGE SCALE GENOMIC DNA]</scope>
    <source>
        <strain evidence="4">MSH-3 / Tucson 14011-0111.49</strain>
    </source>
</reference>
<dbReference type="SUPFAM" id="SSF47769">
    <property type="entry name" value="SAM/Pointed domain"/>
    <property type="match status" value="1"/>
</dbReference>
<dbReference type="InterPro" id="IPR013761">
    <property type="entry name" value="SAM/pointed_sf"/>
</dbReference>
<dbReference type="eggNOG" id="KOG4279">
    <property type="taxonomic scope" value="Eukaryota"/>
</dbReference>
<dbReference type="GO" id="GO:0046330">
    <property type="term" value="P:positive regulation of JNK cascade"/>
    <property type="evidence" value="ECO:0007669"/>
    <property type="project" value="EnsemblMetazoa"/>
</dbReference>
<dbReference type="GO" id="GO:0004709">
    <property type="term" value="F:MAP kinase kinase kinase activity"/>
    <property type="evidence" value="ECO:0007669"/>
    <property type="project" value="EnsemblMetazoa"/>
</dbReference>
<accession>B4GMM8</accession>
<dbReference type="InterPro" id="IPR046873">
    <property type="entry name" value="HisK-N-like"/>
</dbReference>
<dbReference type="Proteomes" id="UP000008744">
    <property type="component" value="Unassembled WGS sequence"/>
</dbReference>
<dbReference type="HOGENOM" id="CLU_776918_0_0_1"/>
<dbReference type="GO" id="GO:0007254">
    <property type="term" value="P:JNK cascade"/>
    <property type="evidence" value="ECO:0007669"/>
    <property type="project" value="EnsemblMetazoa"/>
</dbReference>
<name>B4GMM8_DROPE</name>
<dbReference type="OMA" id="ISWLTVQ"/>
<evidence type="ECO:0000259" key="2">
    <source>
        <dbReference type="Pfam" id="PF20302"/>
    </source>
</evidence>
<sequence>MSSRGAHNNDAVALDHLHLALYSFQDVVVCVLRYHCIKPHWMFALDNLVKRAVQAAVTIFSPELGANLADKDISGNDDESVQTSPLQHAGSSDSQEKQQCLEKVLPSISSGGVLPSDSGYDGALHSSVEYVRILRDIRENQHKLQRQMMEQQRQSMRALHNISQELAHIYMGGRKRLRRTINGFNKKCHRMSPNAAAAGGARPALSGNPRRQLNKHNFGLHEIDEQLEQWLTQQDIDEFSKTLILNEGFTFEDFIYNMEKLDLMRLGLRVGIEVRLWKLIIQERVCTSSDCLDSPPSTYHKPIGGGGSSLNNNTLASPTTTTPGTPGTSGSIKTKIKKSESEYDSCSE</sequence>
<dbReference type="Pfam" id="PF20302">
    <property type="entry name" value="HisK-N-like"/>
    <property type="match status" value="1"/>
</dbReference>
<feature type="compositionally biased region" description="Low complexity" evidence="1">
    <location>
        <begin position="317"/>
        <end position="333"/>
    </location>
</feature>
<evidence type="ECO:0000313" key="3">
    <source>
        <dbReference type="EMBL" id="EDW38102.1"/>
    </source>
</evidence>
<proteinExistence type="predicted"/>
<feature type="domain" description="MAP3K HisK-N-like globin" evidence="2">
    <location>
        <begin position="8"/>
        <end position="63"/>
    </location>
</feature>
<feature type="compositionally biased region" description="Polar residues" evidence="1">
    <location>
        <begin position="81"/>
        <end position="93"/>
    </location>
</feature>
<feature type="region of interest" description="Disordered" evidence="1">
    <location>
        <begin position="297"/>
        <end position="348"/>
    </location>
</feature>
<protein>
    <submittedName>
        <fullName evidence="3">GL12208</fullName>
    </submittedName>
</protein>
<dbReference type="EMBL" id="CH479185">
    <property type="protein sequence ID" value="EDW38102.1"/>
    <property type="molecule type" value="Genomic_DNA"/>
</dbReference>
<evidence type="ECO:0000256" key="1">
    <source>
        <dbReference type="SAM" id="MobiDB-lite"/>
    </source>
</evidence>